<accession>A0A176VQQ8</accession>
<proteinExistence type="predicted"/>
<reference evidence="1" key="1">
    <citation type="submission" date="2016-03" db="EMBL/GenBank/DDBJ databases">
        <title>Mechanisms controlling the formation of the plant cell surface in tip-growing cells are functionally conserved among land plants.</title>
        <authorList>
            <person name="Honkanen S."/>
            <person name="Jones V.A."/>
            <person name="Morieri G."/>
            <person name="Champion C."/>
            <person name="Hetherington A.J."/>
            <person name="Kelly S."/>
            <person name="Saint-Marcoux D."/>
            <person name="Proust H."/>
            <person name="Prescott H."/>
            <person name="Dolan L."/>
        </authorList>
    </citation>
    <scope>NUCLEOTIDE SEQUENCE [LARGE SCALE GENOMIC DNA]</scope>
    <source>
        <tissue evidence="1">Whole gametophyte</tissue>
    </source>
</reference>
<dbReference type="GO" id="GO:0009245">
    <property type="term" value="P:lipid A biosynthetic process"/>
    <property type="evidence" value="ECO:0007669"/>
    <property type="project" value="InterPro"/>
</dbReference>
<gene>
    <name evidence="1" type="ORF">AXG93_2717s1070</name>
</gene>
<comment type="caution">
    <text evidence="1">The sequence shown here is derived from an EMBL/GenBank/DDBJ whole genome shotgun (WGS) entry which is preliminary data.</text>
</comment>
<organism evidence="1 2">
    <name type="scientific">Marchantia polymorpha subsp. ruderalis</name>
    <dbReference type="NCBI Taxonomy" id="1480154"/>
    <lineage>
        <taxon>Eukaryota</taxon>
        <taxon>Viridiplantae</taxon>
        <taxon>Streptophyta</taxon>
        <taxon>Embryophyta</taxon>
        <taxon>Marchantiophyta</taxon>
        <taxon>Marchantiopsida</taxon>
        <taxon>Marchantiidae</taxon>
        <taxon>Marchantiales</taxon>
        <taxon>Marchantiaceae</taxon>
        <taxon>Marchantia</taxon>
    </lineage>
</organism>
<dbReference type="EMBL" id="LVLJ01002982">
    <property type="protein sequence ID" value="OAE22977.1"/>
    <property type="molecule type" value="Genomic_DNA"/>
</dbReference>
<keyword evidence="2" id="KW-1185">Reference proteome</keyword>
<protein>
    <submittedName>
        <fullName evidence="1">Uncharacterized protein</fullName>
    </submittedName>
</protein>
<dbReference type="Proteomes" id="UP000077202">
    <property type="component" value="Unassembled WGS sequence"/>
</dbReference>
<dbReference type="AlphaFoldDB" id="A0A176VQQ8"/>
<name>A0A176VQQ8_MARPO</name>
<dbReference type="InterPro" id="IPR003835">
    <property type="entry name" value="Glyco_trans_19"/>
</dbReference>
<dbReference type="PANTHER" id="PTHR30372">
    <property type="entry name" value="LIPID-A-DISACCHARIDE SYNTHASE"/>
    <property type="match status" value="1"/>
</dbReference>
<sequence length="590" mass="65077">MDALGSSSGAFPCGSSSIGRVQSSVKVGGEFRRNPWRAQNVGFFSHEPLSLLHRGYVKLRSFRGADWRNACTKRHPMVPKCHRQQATEQAEVDVVLLSNGPGEVAAWVKPVVASLRTKFGGRKPSFRISVILTPCPHASGRELELIRSYSDVDRCQGPESFWNLLLFGSTEDGWTWHRKGVVVFLGGDQLYTVILSRRLGYKSIVYSEESVLWPGCKVVGDLFSDSVVGLNPHNSESYTVKEADSMKDSIPVVGFLPGSKVIPLLDFTELTLFLACDLATIRLQDRMMGRVRFVLPLAPTVTLSMLAKQADPLSNPNISQFHWSSAKVSPNVDKQLHLEHQDESSSGGTYSQFEAVGHLMTDEGVHIDILQQFPAHDVFKRCSLCVTTVSLQIGTNTAELGYLGIPMLVVLPTHALEVFRGGTGGALGLLANMPGELGKYVAQEVNSALLKSSGYIAWPNRKPCNSVYADSDYELRDCKVKVKLVILVFEKLIPWKLETAQLCLLEHASSCKRWVDKEVVPELVGRIEPVEIANVAAHYLFSQSKLEAMKRQLLKIHSRPDENCNLESRVGASEAIATEVLRLMSLTSSA</sequence>
<dbReference type="GO" id="GO:0008915">
    <property type="term" value="F:lipid-A-disaccharide synthase activity"/>
    <property type="evidence" value="ECO:0007669"/>
    <property type="project" value="InterPro"/>
</dbReference>
<dbReference type="GO" id="GO:0016020">
    <property type="term" value="C:membrane"/>
    <property type="evidence" value="ECO:0007669"/>
    <property type="project" value="GOC"/>
</dbReference>
<dbReference type="PANTHER" id="PTHR30372:SF5">
    <property type="entry name" value="LIPID-A-DISACCHARIDE SYNTHASE"/>
    <property type="match status" value="1"/>
</dbReference>
<evidence type="ECO:0000313" key="1">
    <source>
        <dbReference type="EMBL" id="OAE22977.1"/>
    </source>
</evidence>
<dbReference type="GO" id="GO:0005543">
    <property type="term" value="F:phospholipid binding"/>
    <property type="evidence" value="ECO:0007669"/>
    <property type="project" value="TreeGrafter"/>
</dbReference>
<evidence type="ECO:0000313" key="2">
    <source>
        <dbReference type="Proteomes" id="UP000077202"/>
    </source>
</evidence>